<sequence>MSQLLIEIDSPEDEALVRQLLTRLNVRVVRDTSLDERKKKFKQALNNLIASRAAEAFGDPTEWQRETRKDRVLDGRDE</sequence>
<reference evidence="1 2" key="1">
    <citation type="submission" date="2018-03" db="EMBL/GenBank/DDBJ databases">
        <title>Genomic Encyclopedia of Archaeal and Bacterial Type Strains, Phase II (KMG-II): from individual species to whole genera.</title>
        <authorList>
            <person name="Goeker M."/>
        </authorList>
    </citation>
    <scope>NUCLEOTIDE SEQUENCE [LARGE SCALE GENOMIC DNA]</scope>
    <source>
        <strain evidence="1 2">DSM 28354</strain>
    </source>
</reference>
<name>A0A2T0T3E3_9BACT</name>
<dbReference type="EMBL" id="PVTE01000007">
    <property type="protein sequence ID" value="PRY40153.1"/>
    <property type="molecule type" value="Genomic_DNA"/>
</dbReference>
<proteinExistence type="predicted"/>
<protein>
    <submittedName>
        <fullName evidence="1">Uncharacterized protein</fullName>
    </submittedName>
</protein>
<accession>A0A2T0T3E3</accession>
<dbReference type="RefSeq" id="WP_106137774.1">
    <property type="nucleotide sequence ID" value="NZ_PVTE01000007.1"/>
</dbReference>
<evidence type="ECO:0000313" key="1">
    <source>
        <dbReference type="EMBL" id="PRY40153.1"/>
    </source>
</evidence>
<dbReference type="AlphaFoldDB" id="A0A2T0T3E3"/>
<comment type="caution">
    <text evidence="1">The sequence shown here is derived from an EMBL/GenBank/DDBJ whole genome shotgun (WGS) entry which is preliminary data.</text>
</comment>
<gene>
    <name evidence="1" type="ORF">CLV58_107247</name>
</gene>
<evidence type="ECO:0000313" key="2">
    <source>
        <dbReference type="Proteomes" id="UP000238375"/>
    </source>
</evidence>
<dbReference type="Proteomes" id="UP000238375">
    <property type="component" value="Unassembled WGS sequence"/>
</dbReference>
<organism evidence="1 2">
    <name type="scientific">Spirosoma oryzae</name>
    <dbReference type="NCBI Taxonomy" id="1469603"/>
    <lineage>
        <taxon>Bacteria</taxon>
        <taxon>Pseudomonadati</taxon>
        <taxon>Bacteroidota</taxon>
        <taxon>Cytophagia</taxon>
        <taxon>Cytophagales</taxon>
        <taxon>Cytophagaceae</taxon>
        <taxon>Spirosoma</taxon>
    </lineage>
</organism>
<dbReference type="OrthoDB" id="964165at2"/>
<keyword evidence="2" id="KW-1185">Reference proteome</keyword>